<organism evidence="6 7">
    <name type="scientific">Faecalimonas umbilicata</name>
    <dbReference type="NCBI Taxonomy" id="1912855"/>
    <lineage>
        <taxon>Bacteria</taxon>
        <taxon>Bacillati</taxon>
        <taxon>Bacillota</taxon>
        <taxon>Clostridia</taxon>
        <taxon>Lachnospirales</taxon>
        <taxon>Lachnospiraceae</taxon>
        <taxon>Faecalimonas</taxon>
    </lineage>
</organism>
<evidence type="ECO:0000256" key="2">
    <source>
        <dbReference type="ARBA" id="ARBA00022801"/>
    </source>
</evidence>
<evidence type="ECO:0000313" key="8">
    <source>
        <dbReference type="Proteomes" id="UP000702954"/>
    </source>
</evidence>
<dbReference type="SUPFAM" id="SSF53474">
    <property type="entry name" value="alpha/beta-Hydrolases"/>
    <property type="match status" value="1"/>
</dbReference>
<evidence type="ECO:0000313" key="5">
    <source>
        <dbReference type="EMBL" id="GBU06296.1"/>
    </source>
</evidence>
<evidence type="ECO:0000259" key="4">
    <source>
        <dbReference type="Pfam" id="PF07859"/>
    </source>
</evidence>
<sequence length="302" mass="33693">MPNQEKKQQGLMKIIKAIHNFTVNDDLEKYRRSQANLGRLLGTKQSEASYTEFLIDDIPSEWIRLNRPHQNETIILYCHGGGFFTGSLEYSRTLTTKLASASSSDILSFNYRLAPEHPSPAALEDALKVWGYLMHLGYGAKNVILAGDSAGGNLALSLALKLKEDGRILPKALVLFSPWTDLTLSGASHEKKAALDPILTKDYLERARCAYVPESNSDASIYADPFVSPLYGDYTGFPPVYIQVGTNEILLNDSTDLHKKLLRQDVAAKLTIYKGMWHVFQMSNMKTATEAINEAAQFLFRL</sequence>
<dbReference type="PANTHER" id="PTHR48081">
    <property type="entry name" value="AB HYDROLASE SUPERFAMILY PROTEIN C4A8.06C"/>
    <property type="match status" value="1"/>
</dbReference>
<dbReference type="InterPro" id="IPR029058">
    <property type="entry name" value="AB_hydrolase_fold"/>
</dbReference>
<gene>
    <name evidence="6" type="ORF">EDD74_10499</name>
    <name evidence="5" type="ORF">FAEUMB_28370</name>
</gene>
<evidence type="ECO:0000313" key="6">
    <source>
        <dbReference type="EMBL" id="TCS69343.1"/>
    </source>
</evidence>
<evidence type="ECO:0000256" key="3">
    <source>
        <dbReference type="PROSITE-ProRule" id="PRU10038"/>
    </source>
</evidence>
<dbReference type="PANTHER" id="PTHR48081:SF30">
    <property type="entry name" value="ACETYL-HYDROLASE LIPR-RELATED"/>
    <property type="match status" value="1"/>
</dbReference>
<dbReference type="InterPro" id="IPR013094">
    <property type="entry name" value="AB_hydrolase_3"/>
</dbReference>
<feature type="domain" description="Alpha/beta hydrolase fold-3" evidence="4">
    <location>
        <begin position="75"/>
        <end position="281"/>
    </location>
</feature>
<keyword evidence="8" id="KW-1185">Reference proteome</keyword>
<feature type="active site" evidence="3">
    <location>
        <position position="149"/>
    </location>
</feature>
<dbReference type="InterPro" id="IPR050300">
    <property type="entry name" value="GDXG_lipolytic_enzyme"/>
</dbReference>
<evidence type="ECO:0000256" key="1">
    <source>
        <dbReference type="ARBA" id="ARBA00010515"/>
    </source>
</evidence>
<dbReference type="EMBL" id="SLZV01000004">
    <property type="protein sequence ID" value="TCS69343.1"/>
    <property type="molecule type" value="Genomic_DNA"/>
</dbReference>
<protein>
    <submittedName>
        <fullName evidence="5 6">Esterase</fullName>
    </submittedName>
</protein>
<dbReference type="EMBL" id="BHEO01000008">
    <property type="protein sequence ID" value="GBU06296.1"/>
    <property type="molecule type" value="Genomic_DNA"/>
</dbReference>
<dbReference type="GeneID" id="97507170"/>
<dbReference type="RefSeq" id="WP_008975363.1">
    <property type="nucleotide sequence ID" value="NZ_AP031411.1"/>
</dbReference>
<accession>A0A4R3JQX5</accession>
<dbReference type="AlphaFoldDB" id="A0A4R3JQX5"/>
<keyword evidence="2" id="KW-0378">Hydrolase</keyword>
<dbReference type="Proteomes" id="UP000702954">
    <property type="component" value="Unassembled WGS sequence"/>
</dbReference>
<evidence type="ECO:0000313" key="7">
    <source>
        <dbReference type="Proteomes" id="UP000294613"/>
    </source>
</evidence>
<comment type="similarity">
    <text evidence="1">Belongs to the 'GDXG' lipolytic enzyme family.</text>
</comment>
<dbReference type="PROSITE" id="PS01174">
    <property type="entry name" value="LIPASE_GDXG_SER"/>
    <property type="match status" value="1"/>
</dbReference>
<dbReference type="Proteomes" id="UP000294613">
    <property type="component" value="Unassembled WGS sequence"/>
</dbReference>
<dbReference type="Gene3D" id="3.40.50.1820">
    <property type="entry name" value="alpha/beta hydrolase"/>
    <property type="match status" value="1"/>
</dbReference>
<dbReference type="InterPro" id="IPR033140">
    <property type="entry name" value="Lipase_GDXG_put_SER_AS"/>
</dbReference>
<dbReference type="GO" id="GO:0004806">
    <property type="term" value="F:triacylglycerol lipase activity"/>
    <property type="evidence" value="ECO:0007669"/>
    <property type="project" value="TreeGrafter"/>
</dbReference>
<reference evidence="6 7" key="2">
    <citation type="submission" date="2019-03" db="EMBL/GenBank/DDBJ databases">
        <title>Genomic Encyclopedia of Type Strains, Phase IV (KMG-IV): sequencing the most valuable type-strain genomes for metagenomic binning, comparative biology and taxonomic classification.</title>
        <authorList>
            <person name="Goeker M."/>
        </authorList>
    </citation>
    <scope>NUCLEOTIDE SEQUENCE [LARGE SCALE GENOMIC DNA]</scope>
    <source>
        <strain evidence="6 7">DSM 103426</strain>
    </source>
</reference>
<dbReference type="Pfam" id="PF07859">
    <property type="entry name" value="Abhydrolase_3"/>
    <property type="match status" value="1"/>
</dbReference>
<reference evidence="5 8" key="1">
    <citation type="journal article" date="2018" name="Int. J. Syst. Evol. Microbiol.">
        <title>Draft Genome Sequence of Faecalimonas umbilicata JCM 30896T, an Acetate-Producing Bacterium Isolated from Human Feces.</title>
        <authorList>
            <person name="Sakamoto M."/>
            <person name="Ikeyama N."/>
            <person name="Yuki M."/>
            <person name="Ohkuma M."/>
        </authorList>
    </citation>
    <scope>NUCLEOTIDE SEQUENCE [LARGE SCALE GENOMIC DNA]</scope>
    <source>
        <strain evidence="5 8">EGH7</strain>
    </source>
</reference>
<comment type="caution">
    <text evidence="6">The sequence shown here is derived from an EMBL/GenBank/DDBJ whole genome shotgun (WGS) entry which is preliminary data.</text>
</comment>
<name>A0A4R3JQX5_9FIRM</name>
<proteinExistence type="inferred from homology"/>